<evidence type="ECO:0000313" key="2">
    <source>
        <dbReference type="EMBL" id="MBP0481225.1"/>
    </source>
</evidence>
<dbReference type="InterPro" id="IPR029024">
    <property type="entry name" value="TerB-like"/>
</dbReference>
<proteinExistence type="predicted"/>
<gene>
    <name evidence="2" type="ORF">J5474_01795</name>
</gene>
<dbReference type="Pfam" id="PF05099">
    <property type="entry name" value="TerB"/>
    <property type="match status" value="1"/>
</dbReference>
<feature type="domain" description="Co-chaperone DjlA N-terminal" evidence="1">
    <location>
        <begin position="27"/>
        <end position="142"/>
    </location>
</feature>
<organism evidence="2 3">
    <name type="scientific">Sagittula salina</name>
    <dbReference type="NCBI Taxonomy" id="2820268"/>
    <lineage>
        <taxon>Bacteria</taxon>
        <taxon>Pseudomonadati</taxon>
        <taxon>Pseudomonadota</taxon>
        <taxon>Alphaproteobacteria</taxon>
        <taxon>Rhodobacterales</taxon>
        <taxon>Roseobacteraceae</taxon>
        <taxon>Sagittula</taxon>
    </lineage>
</organism>
<protein>
    <submittedName>
        <fullName evidence="2">TerB family tellurite resistance protein</fullName>
    </submittedName>
</protein>
<keyword evidence="3" id="KW-1185">Reference proteome</keyword>
<dbReference type="CDD" id="cd07313">
    <property type="entry name" value="terB_like_2"/>
    <property type="match status" value="1"/>
</dbReference>
<name>A0A940MGE6_9RHOB</name>
<dbReference type="EMBL" id="JAGISH010000001">
    <property type="protein sequence ID" value="MBP0481225.1"/>
    <property type="molecule type" value="Genomic_DNA"/>
</dbReference>
<evidence type="ECO:0000259" key="1">
    <source>
        <dbReference type="Pfam" id="PF05099"/>
    </source>
</evidence>
<dbReference type="AlphaFoldDB" id="A0A940MGE6"/>
<dbReference type="Proteomes" id="UP000675940">
    <property type="component" value="Unassembled WGS sequence"/>
</dbReference>
<accession>A0A940MGE6</accession>
<dbReference type="Gene3D" id="1.10.3680.10">
    <property type="entry name" value="TerB-like"/>
    <property type="match status" value="1"/>
</dbReference>
<sequence length="147" mass="16241">MFERLSHFFHSKTPARAPLPPMDAKYALGTLLVRVAQVDHAYLFEEIEQIDRILGTWNDINPVEAAKMRATCERLSQGAGDSEALADLIRQHVDYAHRLEAAQALWAVALADGITDDREEALVDLIETHLGVEPADSEEARAAAVIP</sequence>
<dbReference type="InterPro" id="IPR007791">
    <property type="entry name" value="DjlA_N"/>
</dbReference>
<dbReference type="SUPFAM" id="SSF158682">
    <property type="entry name" value="TerB-like"/>
    <property type="match status" value="1"/>
</dbReference>
<reference evidence="2" key="1">
    <citation type="submission" date="2021-03" db="EMBL/GenBank/DDBJ databases">
        <title>Sagittula salina sp. nov. strain M10.9X isolated from the marine waste.</title>
        <authorList>
            <person name="Satari L."/>
            <person name="Molina-Menor E."/>
            <person name="Vidal-Verdu A."/>
            <person name="Pascual J."/>
            <person name="Pereto J."/>
            <person name="Porcar M."/>
        </authorList>
    </citation>
    <scope>NUCLEOTIDE SEQUENCE</scope>
    <source>
        <strain evidence="2">M10.9X</strain>
    </source>
</reference>
<dbReference type="RefSeq" id="WP_209358736.1">
    <property type="nucleotide sequence ID" value="NZ_JAGISH010000001.1"/>
</dbReference>
<evidence type="ECO:0000313" key="3">
    <source>
        <dbReference type="Proteomes" id="UP000675940"/>
    </source>
</evidence>
<comment type="caution">
    <text evidence="2">The sequence shown here is derived from an EMBL/GenBank/DDBJ whole genome shotgun (WGS) entry which is preliminary data.</text>
</comment>